<feature type="region of interest" description="Disordered" evidence="1">
    <location>
        <begin position="1"/>
        <end position="21"/>
    </location>
</feature>
<evidence type="ECO:0000313" key="3">
    <source>
        <dbReference type="Proteomes" id="UP000015106"/>
    </source>
</evidence>
<name>A0A8R7UMF8_TRIUA</name>
<reference evidence="2" key="2">
    <citation type="submission" date="2018-03" db="EMBL/GenBank/DDBJ databases">
        <title>The Triticum urartu genome reveals the dynamic nature of wheat genome evolution.</title>
        <authorList>
            <person name="Ling H."/>
            <person name="Ma B."/>
            <person name="Shi X."/>
            <person name="Liu H."/>
            <person name="Dong L."/>
            <person name="Sun H."/>
            <person name="Cao Y."/>
            <person name="Gao Q."/>
            <person name="Zheng S."/>
            <person name="Li Y."/>
            <person name="Yu Y."/>
            <person name="Du H."/>
            <person name="Qi M."/>
            <person name="Li Y."/>
            <person name="Yu H."/>
            <person name="Cui Y."/>
            <person name="Wang N."/>
            <person name="Chen C."/>
            <person name="Wu H."/>
            <person name="Zhao Y."/>
            <person name="Zhang J."/>
            <person name="Li Y."/>
            <person name="Zhou W."/>
            <person name="Zhang B."/>
            <person name="Hu W."/>
            <person name="Eijk M."/>
            <person name="Tang J."/>
            <person name="Witsenboer H."/>
            <person name="Zhao S."/>
            <person name="Li Z."/>
            <person name="Zhang A."/>
            <person name="Wang D."/>
            <person name="Liang C."/>
        </authorList>
    </citation>
    <scope>NUCLEOTIDE SEQUENCE [LARGE SCALE GENOMIC DNA]</scope>
    <source>
        <strain evidence="2">cv. G1812</strain>
    </source>
</reference>
<accession>A0A8R7UMF8</accession>
<keyword evidence="3" id="KW-1185">Reference proteome</keyword>
<protein>
    <submittedName>
        <fullName evidence="2">Uncharacterized protein</fullName>
    </submittedName>
</protein>
<reference evidence="2" key="3">
    <citation type="submission" date="2022-06" db="UniProtKB">
        <authorList>
            <consortium name="EnsemblPlants"/>
        </authorList>
    </citation>
    <scope>IDENTIFICATION</scope>
</reference>
<organism evidence="2 3">
    <name type="scientific">Triticum urartu</name>
    <name type="common">Red wild einkorn</name>
    <name type="synonym">Crithodium urartu</name>
    <dbReference type="NCBI Taxonomy" id="4572"/>
    <lineage>
        <taxon>Eukaryota</taxon>
        <taxon>Viridiplantae</taxon>
        <taxon>Streptophyta</taxon>
        <taxon>Embryophyta</taxon>
        <taxon>Tracheophyta</taxon>
        <taxon>Spermatophyta</taxon>
        <taxon>Magnoliopsida</taxon>
        <taxon>Liliopsida</taxon>
        <taxon>Poales</taxon>
        <taxon>Poaceae</taxon>
        <taxon>BOP clade</taxon>
        <taxon>Pooideae</taxon>
        <taxon>Triticodae</taxon>
        <taxon>Triticeae</taxon>
        <taxon>Triticinae</taxon>
        <taxon>Triticum</taxon>
    </lineage>
</organism>
<dbReference type="Proteomes" id="UP000015106">
    <property type="component" value="Chromosome 5"/>
</dbReference>
<evidence type="ECO:0000313" key="2">
    <source>
        <dbReference type="EnsemblPlants" id="TuG1812G0500004160.01.T01.cds286500"/>
    </source>
</evidence>
<dbReference type="EnsemblPlants" id="TuG1812G0500004160.01.T01">
    <property type="protein sequence ID" value="TuG1812G0500004160.01.T01.cds286500"/>
    <property type="gene ID" value="TuG1812G0500004160.01"/>
</dbReference>
<dbReference type="Gramene" id="TuG1812G0500004160.01.T01">
    <property type="protein sequence ID" value="TuG1812G0500004160.01.T01.cds286500"/>
    <property type="gene ID" value="TuG1812G0500004160.01"/>
</dbReference>
<dbReference type="AlphaFoldDB" id="A0A8R7UMF8"/>
<reference evidence="3" key="1">
    <citation type="journal article" date="2013" name="Nature">
        <title>Draft genome of the wheat A-genome progenitor Triticum urartu.</title>
        <authorList>
            <person name="Ling H.Q."/>
            <person name="Zhao S."/>
            <person name="Liu D."/>
            <person name="Wang J."/>
            <person name="Sun H."/>
            <person name="Zhang C."/>
            <person name="Fan H."/>
            <person name="Li D."/>
            <person name="Dong L."/>
            <person name="Tao Y."/>
            <person name="Gao C."/>
            <person name="Wu H."/>
            <person name="Li Y."/>
            <person name="Cui Y."/>
            <person name="Guo X."/>
            <person name="Zheng S."/>
            <person name="Wang B."/>
            <person name="Yu K."/>
            <person name="Liang Q."/>
            <person name="Yang W."/>
            <person name="Lou X."/>
            <person name="Chen J."/>
            <person name="Feng M."/>
            <person name="Jian J."/>
            <person name="Zhang X."/>
            <person name="Luo G."/>
            <person name="Jiang Y."/>
            <person name="Liu J."/>
            <person name="Wang Z."/>
            <person name="Sha Y."/>
            <person name="Zhang B."/>
            <person name="Wu H."/>
            <person name="Tang D."/>
            <person name="Shen Q."/>
            <person name="Xue P."/>
            <person name="Zou S."/>
            <person name="Wang X."/>
            <person name="Liu X."/>
            <person name="Wang F."/>
            <person name="Yang Y."/>
            <person name="An X."/>
            <person name="Dong Z."/>
            <person name="Zhang K."/>
            <person name="Zhang X."/>
            <person name="Luo M.C."/>
            <person name="Dvorak J."/>
            <person name="Tong Y."/>
            <person name="Wang J."/>
            <person name="Yang H."/>
            <person name="Li Z."/>
            <person name="Wang D."/>
            <person name="Zhang A."/>
            <person name="Wang J."/>
        </authorList>
    </citation>
    <scope>NUCLEOTIDE SEQUENCE</scope>
    <source>
        <strain evidence="3">cv. G1812</strain>
    </source>
</reference>
<evidence type="ECO:0000256" key="1">
    <source>
        <dbReference type="SAM" id="MobiDB-lite"/>
    </source>
</evidence>
<sequence length="21" mass="2504">MQNSVIQKRVVPRYNGQDNEK</sequence>
<proteinExistence type="predicted"/>